<sequence>MRHTDVAREEIAELLGDLFAGFESRDWNRLAQLVGEKVHLDHTSLGAPAAEELTGAELVARWRRGLHERKKNFHLLSHPRIKVDGGHAEVAVNCYACNILDAGLGGGVWECWGRHDIAWHHTEKGWKATSFVFTKAHTRGDDRIHTHTLD</sequence>
<gene>
    <name evidence="2" type="ORF">SAMN04489730_3159</name>
</gene>
<name>A0A1K1RGA9_9PSEU</name>
<dbReference type="STRING" id="546364.SAMN04489730_3159"/>
<dbReference type="RefSeq" id="WP_072476994.1">
    <property type="nucleotide sequence ID" value="NZ_FPJG01000006.1"/>
</dbReference>
<reference evidence="3" key="1">
    <citation type="submission" date="2016-11" db="EMBL/GenBank/DDBJ databases">
        <authorList>
            <person name="Varghese N."/>
            <person name="Submissions S."/>
        </authorList>
    </citation>
    <scope>NUCLEOTIDE SEQUENCE [LARGE SCALE GENOMIC DNA]</scope>
    <source>
        <strain evidence="3">DSM 44671</strain>
    </source>
</reference>
<feature type="domain" description="SnoaL-like" evidence="1">
    <location>
        <begin position="7"/>
        <end position="130"/>
    </location>
</feature>
<dbReference type="AlphaFoldDB" id="A0A1K1RGA9"/>
<dbReference type="Proteomes" id="UP000182740">
    <property type="component" value="Unassembled WGS sequence"/>
</dbReference>
<evidence type="ECO:0000259" key="1">
    <source>
        <dbReference type="Pfam" id="PF13577"/>
    </source>
</evidence>
<dbReference type="EMBL" id="FPJG01000006">
    <property type="protein sequence ID" value="SFW70710.1"/>
    <property type="molecule type" value="Genomic_DNA"/>
</dbReference>
<organism evidence="2 3">
    <name type="scientific">Amycolatopsis australiensis</name>
    <dbReference type="NCBI Taxonomy" id="546364"/>
    <lineage>
        <taxon>Bacteria</taxon>
        <taxon>Bacillati</taxon>
        <taxon>Actinomycetota</taxon>
        <taxon>Actinomycetes</taxon>
        <taxon>Pseudonocardiales</taxon>
        <taxon>Pseudonocardiaceae</taxon>
        <taxon>Amycolatopsis</taxon>
    </lineage>
</organism>
<keyword evidence="3" id="KW-1185">Reference proteome</keyword>
<accession>A0A1K1RGA9</accession>
<dbReference type="InterPro" id="IPR032710">
    <property type="entry name" value="NTF2-like_dom_sf"/>
</dbReference>
<protein>
    <submittedName>
        <fullName evidence="2">SnoaL-like domain-containing protein</fullName>
    </submittedName>
</protein>
<proteinExistence type="predicted"/>
<dbReference type="InterPro" id="IPR037401">
    <property type="entry name" value="SnoaL-like"/>
</dbReference>
<dbReference type="Gene3D" id="3.10.450.50">
    <property type="match status" value="1"/>
</dbReference>
<dbReference type="Pfam" id="PF13577">
    <property type="entry name" value="SnoaL_4"/>
    <property type="match status" value="1"/>
</dbReference>
<evidence type="ECO:0000313" key="3">
    <source>
        <dbReference type="Proteomes" id="UP000182740"/>
    </source>
</evidence>
<evidence type="ECO:0000313" key="2">
    <source>
        <dbReference type="EMBL" id="SFW70710.1"/>
    </source>
</evidence>
<dbReference type="SUPFAM" id="SSF54427">
    <property type="entry name" value="NTF2-like"/>
    <property type="match status" value="1"/>
</dbReference>